<dbReference type="GO" id="GO:0046677">
    <property type="term" value="P:response to antibiotic"/>
    <property type="evidence" value="ECO:0007669"/>
    <property type="project" value="TreeGrafter"/>
</dbReference>
<dbReference type="Pfam" id="PF17113">
    <property type="entry name" value="AmpE"/>
    <property type="match status" value="1"/>
</dbReference>
<keyword evidence="1" id="KW-1133">Transmembrane helix</keyword>
<proteinExistence type="predicted"/>
<dbReference type="KEGG" id="xba:C7S18_09105"/>
<evidence type="ECO:0000313" key="2">
    <source>
        <dbReference type="EMBL" id="AVP97340.1"/>
    </source>
</evidence>
<feature type="transmembrane region" description="Helical" evidence="1">
    <location>
        <begin position="278"/>
        <end position="299"/>
    </location>
</feature>
<reference evidence="2 3" key="1">
    <citation type="submission" date="2018-03" db="EMBL/GenBank/DDBJ databases">
        <title>Ahniella affigens gen. nov., sp. nov., a gammaproteobacterium isolated from sandy soil near a stream.</title>
        <authorList>
            <person name="Ko Y."/>
            <person name="Kim J.-H."/>
        </authorList>
    </citation>
    <scope>NUCLEOTIDE SEQUENCE [LARGE SCALE GENOMIC DNA]</scope>
    <source>
        <strain evidence="2 3">D13</strain>
    </source>
</reference>
<dbReference type="InterPro" id="IPR052966">
    <property type="entry name" value="Beta-lactamase_Reg"/>
</dbReference>
<organism evidence="2 3">
    <name type="scientific">Ahniella affigens</name>
    <dbReference type="NCBI Taxonomy" id="2021234"/>
    <lineage>
        <taxon>Bacteria</taxon>
        <taxon>Pseudomonadati</taxon>
        <taxon>Pseudomonadota</taxon>
        <taxon>Gammaproteobacteria</taxon>
        <taxon>Lysobacterales</taxon>
        <taxon>Rhodanobacteraceae</taxon>
        <taxon>Ahniella</taxon>
    </lineage>
</organism>
<dbReference type="RefSeq" id="WP_106891264.1">
    <property type="nucleotide sequence ID" value="NZ_CP027860.1"/>
</dbReference>
<dbReference type="AlphaFoldDB" id="A0A2P1PR71"/>
<sequence>MAIVLLAVILALTLSHAVPALAHLRQFGWFDAYLSGRFNPFFNANAWSGPFGSVFSLGVPVLLCGLVQWLVQDWGWGLPEFLFSVLVLFWCWGPRDLDQDVDHLMHAGSREERTAALQLLPEEPPSPSLPLECQTIVDQVFLAALRRWFGVLFWFLLMGPIGALLYRLAKTASERAMPRASLGQAHAQGMDKVVALLDWPAAQLMTFGLALAADFDAAINAWREFHISNRQGWFVAGSGFMLAAARASVDAEDEALRAEDETLERKSTLLSLQEAMALVWRVLILWLAILALLVLAGWIS</sequence>
<feature type="transmembrane region" description="Helical" evidence="1">
    <location>
        <begin position="148"/>
        <end position="169"/>
    </location>
</feature>
<accession>A0A2P1PR71</accession>
<name>A0A2P1PR71_9GAMM</name>
<dbReference type="InterPro" id="IPR031347">
    <property type="entry name" value="AmpE"/>
</dbReference>
<keyword evidence="1" id="KW-0812">Transmembrane</keyword>
<gene>
    <name evidence="2" type="ORF">C7S18_09105</name>
</gene>
<keyword evidence="1" id="KW-0472">Membrane</keyword>
<feature type="transmembrane region" description="Helical" evidence="1">
    <location>
        <begin position="46"/>
        <end position="71"/>
    </location>
</feature>
<dbReference type="OrthoDB" id="9811967at2"/>
<evidence type="ECO:0008006" key="4">
    <source>
        <dbReference type="Google" id="ProtNLM"/>
    </source>
</evidence>
<evidence type="ECO:0000256" key="1">
    <source>
        <dbReference type="SAM" id="Phobius"/>
    </source>
</evidence>
<dbReference type="PANTHER" id="PTHR38684">
    <property type="entry name" value="PROTEIN AMPE"/>
    <property type="match status" value="1"/>
</dbReference>
<dbReference type="EMBL" id="CP027860">
    <property type="protein sequence ID" value="AVP97340.1"/>
    <property type="molecule type" value="Genomic_DNA"/>
</dbReference>
<feature type="transmembrane region" description="Helical" evidence="1">
    <location>
        <begin position="78"/>
        <end position="95"/>
    </location>
</feature>
<dbReference type="Proteomes" id="UP000241074">
    <property type="component" value="Chromosome"/>
</dbReference>
<reference evidence="2 3" key="2">
    <citation type="submission" date="2018-03" db="EMBL/GenBank/DDBJ databases">
        <authorList>
            <person name="Keele B.F."/>
        </authorList>
    </citation>
    <scope>NUCLEOTIDE SEQUENCE [LARGE SCALE GENOMIC DNA]</scope>
    <source>
        <strain evidence="2 3">D13</strain>
    </source>
</reference>
<dbReference type="PANTHER" id="PTHR38684:SF1">
    <property type="entry name" value="PROTEIN AMPE"/>
    <property type="match status" value="1"/>
</dbReference>
<dbReference type="GO" id="GO:0005886">
    <property type="term" value="C:plasma membrane"/>
    <property type="evidence" value="ECO:0007669"/>
    <property type="project" value="TreeGrafter"/>
</dbReference>
<evidence type="ECO:0000313" key="3">
    <source>
        <dbReference type="Proteomes" id="UP000241074"/>
    </source>
</evidence>
<protein>
    <recommendedName>
        <fullName evidence="4">Regulatory signaling modulator protein AmpE</fullName>
    </recommendedName>
</protein>
<keyword evidence="3" id="KW-1185">Reference proteome</keyword>